<feature type="non-terminal residue" evidence="2">
    <location>
        <position position="1"/>
    </location>
</feature>
<reference evidence="2" key="1">
    <citation type="submission" date="2022-07" db="EMBL/GenBank/DDBJ databases">
        <title>Chromosome-level genome of Muraenolepis orangiensis.</title>
        <authorList>
            <person name="Kim J."/>
        </authorList>
    </citation>
    <scope>NUCLEOTIDE SEQUENCE</scope>
    <source>
        <strain evidence="2">KU_S4_2022</strain>
        <tissue evidence="2">Muscle</tissue>
    </source>
</reference>
<dbReference type="Proteomes" id="UP001148018">
    <property type="component" value="Unassembled WGS sequence"/>
</dbReference>
<dbReference type="EMBL" id="JANIIK010000047">
    <property type="protein sequence ID" value="KAJ3600965.1"/>
    <property type="molecule type" value="Genomic_DNA"/>
</dbReference>
<feature type="non-terminal residue" evidence="2">
    <location>
        <position position="114"/>
    </location>
</feature>
<feature type="region of interest" description="Disordered" evidence="1">
    <location>
        <begin position="72"/>
        <end position="114"/>
    </location>
</feature>
<proteinExistence type="predicted"/>
<protein>
    <submittedName>
        <fullName evidence="2">Uncharacterized protein</fullName>
    </submittedName>
</protein>
<evidence type="ECO:0000256" key="1">
    <source>
        <dbReference type="SAM" id="MobiDB-lite"/>
    </source>
</evidence>
<sequence>ETRTPSPPAAQDRDSRIHKCTEVPCSSLLGSIPEKDPSPRVHPKQLGRLVISQGEQTDAVEVPCSLAAALCGPRRPQSASDSPSKGSRAYDLNQSLYTRRPQRRGAHATAQHLL</sequence>
<dbReference type="AlphaFoldDB" id="A0A9Q0E8S7"/>
<evidence type="ECO:0000313" key="3">
    <source>
        <dbReference type="Proteomes" id="UP001148018"/>
    </source>
</evidence>
<evidence type="ECO:0000313" key="2">
    <source>
        <dbReference type="EMBL" id="KAJ3600965.1"/>
    </source>
</evidence>
<keyword evidence="3" id="KW-1185">Reference proteome</keyword>
<accession>A0A9Q0E8S7</accession>
<name>A0A9Q0E8S7_9TELE</name>
<comment type="caution">
    <text evidence="2">The sequence shown here is derived from an EMBL/GenBank/DDBJ whole genome shotgun (WGS) entry which is preliminary data.</text>
</comment>
<organism evidence="2 3">
    <name type="scientific">Muraenolepis orangiensis</name>
    <name type="common">Patagonian moray cod</name>
    <dbReference type="NCBI Taxonomy" id="630683"/>
    <lineage>
        <taxon>Eukaryota</taxon>
        <taxon>Metazoa</taxon>
        <taxon>Chordata</taxon>
        <taxon>Craniata</taxon>
        <taxon>Vertebrata</taxon>
        <taxon>Euteleostomi</taxon>
        <taxon>Actinopterygii</taxon>
        <taxon>Neopterygii</taxon>
        <taxon>Teleostei</taxon>
        <taxon>Neoteleostei</taxon>
        <taxon>Acanthomorphata</taxon>
        <taxon>Zeiogadaria</taxon>
        <taxon>Gadariae</taxon>
        <taxon>Gadiformes</taxon>
        <taxon>Muraenolepidoidei</taxon>
        <taxon>Muraenolepididae</taxon>
        <taxon>Muraenolepis</taxon>
    </lineage>
</organism>
<gene>
    <name evidence="2" type="ORF">NHX12_031938</name>
</gene>